<sequence>MLLPRALVLLIALALPQCACSRSSVFAKPRHFARDVRAALRALAAPAASLPAPRKRAIAPQGGGKCFAVSPAQVGLGLNANGTVNIPHGSGSGSGTGTGTGTQDVQPSSSSSQVIPGLPTSPPSPPRPAPSTPAPPANPGGTNPGVPGGSSGNASSSWKVAQYYAGNSFFDGWNFWNDADPTHGTVQYVDEGTARSKGLVSVNDAGNAIMRVDTTGQVPGNRMSVRITTQYTYTGALIILDAVHIPTGCGTWPAFWSNGPHWPTTGEVHILEGVNDQTANQATIHTRAGCTIPNTNSAVGATGRMVNGFNCDVDVTQNAGCGTIIDDNATYGPGFNAAGGGVYAMLWDDTAISVWFWSRGNIPGDISAKAPQPAQWGTPFARWPGSSCDTMSFFQDHNAIFDTTLCGDWAGNTWPQTCAAKTGVSTCSEFVQQHGDQFAEAYWEVKSVAIYQSR</sequence>
<dbReference type="InterPro" id="IPR013320">
    <property type="entry name" value="ConA-like_dom_sf"/>
</dbReference>
<evidence type="ECO:0000313" key="8">
    <source>
        <dbReference type="Proteomes" id="UP000077266"/>
    </source>
</evidence>
<name>A0A165K0G1_EXIGL</name>
<dbReference type="InterPro" id="IPR050546">
    <property type="entry name" value="Glycosyl_Hydrlase_16"/>
</dbReference>
<comment type="similarity">
    <text evidence="1">Belongs to the glycosyl hydrolase 16 family.</text>
</comment>
<reference evidence="7 8" key="1">
    <citation type="journal article" date="2016" name="Mol. Biol. Evol.">
        <title>Comparative Genomics of Early-Diverging Mushroom-Forming Fungi Provides Insights into the Origins of Lignocellulose Decay Capabilities.</title>
        <authorList>
            <person name="Nagy L.G."/>
            <person name="Riley R."/>
            <person name="Tritt A."/>
            <person name="Adam C."/>
            <person name="Daum C."/>
            <person name="Floudas D."/>
            <person name="Sun H."/>
            <person name="Yadav J.S."/>
            <person name="Pangilinan J."/>
            <person name="Larsson K.H."/>
            <person name="Matsuura K."/>
            <person name="Barry K."/>
            <person name="Labutti K."/>
            <person name="Kuo R."/>
            <person name="Ohm R.A."/>
            <person name="Bhattacharya S.S."/>
            <person name="Shirouzu T."/>
            <person name="Yoshinaga Y."/>
            <person name="Martin F.M."/>
            <person name="Grigoriev I.V."/>
            <person name="Hibbett D.S."/>
        </authorList>
    </citation>
    <scope>NUCLEOTIDE SEQUENCE [LARGE SCALE GENOMIC DNA]</scope>
    <source>
        <strain evidence="7 8">HHB12029</strain>
    </source>
</reference>
<evidence type="ECO:0000256" key="4">
    <source>
        <dbReference type="SAM" id="MobiDB-lite"/>
    </source>
</evidence>
<evidence type="ECO:0000256" key="2">
    <source>
        <dbReference type="ARBA" id="ARBA00022801"/>
    </source>
</evidence>
<dbReference type="PANTHER" id="PTHR10963:SF24">
    <property type="entry name" value="GLYCOSIDASE C21B10.07-RELATED"/>
    <property type="match status" value="1"/>
</dbReference>
<evidence type="ECO:0000259" key="6">
    <source>
        <dbReference type="PROSITE" id="PS51762"/>
    </source>
</evidence>
<keyword evidence="3" id="KW-0326">Glycosidase</keyword>
<dbReference type="Gene3D" id="2.60.120.200">
    <property type="match status" value="1"/>
</dbReference>
<accession>A0A165K0G1</accession>
<dbReference type="GO" id="GO:0004553">
    <property type="term" value="F:hydrolase activity, hydrolyzing O-glycosyl compounds"/>
    <property type="evidence" value="ECO:0007669"/>
    <property type="project" value="InterPro"/>
</dbReference>
<dbReference type="SUPFAM" id="SSF49899">
    <property type="entry name" value="Concanavalin A-like lectins/glucanases"/>
    <property type="match status" value="1"/>
</dbReference>
<evidence type="ECO:0000313" key="7">
    <source>
        <dbReference type="EMBL" id="KZV95608.1"/>
    </source>
</evidence>
<evidence type="ECO:0000256" key="1">
    <source>
        <dbReference type="ARBA" id="ARBA00006865"/>
    </source>
</evidence>
<feature type="signal peptide" evidence="5">
    <location>
        <begin position="1"/>
        <end position="21"/>
    </location>
</feature>
<dbReference type="OrthoDB" id="192832at2759"/>
<keyword evidence="5" id="KW-0732">Signal</keyword>
<proteinExistence type="inferred from homology"/>
<keyword evidence="2" id="KW-0378">Hydrolase</keyword>
<feature type="compositionally biased region" description="Gly residues" evidence="4">
    <location>
        <begin position="142"/>
        <end position="151"/>
    </location>
</feature>
<dbReference type="Proteomes" id="UP000077266">
    <property type="component" value="Unassembled WGS sequence"/>
</dbReference>
<dbReference type="FunFam" id="2.60.120.200:FF:000114">
    <property type="entry name" value="Probable endo-1,3(4)-beta-glucanase NFIA_089530"/>
    <property type="match status" value="1"/>
</dbReference>
<gene>
    <name evidence="7" type="ORF">EXIGLDRAFT_739711</name>
</gene>
<dbReference type="EMBL" id="KV425954">
    <property type="protein sequence ID" value="KZV95608.1"/>
    <property type="molecule type" value="Genomic_DNA"/>
</dbReference>
<keyword evidence="8" id="KW-1185">Reference proteome</keyword>
<dbReference type="AlphaFoldDB" id="A0A165K0G1"/>
<feature type="compositionally biased region" description="Low complexity" evidence="4">
    <location>
        <begin position="108"/>
        <end position="118"/>
    </location>
</feature>
<dbReference type="STRING" id="1314781.A0A165K0G1"/>
<organism evidence="7 8">
    <name type="scientific">Exidia glandulosa HHB12029</name>
    <dbReference type="NCBI Taxonomy" id="1314781"/>
    <lineage>
        <taxon>Eukaryota</taxon>
        <taxon>Fungi</taxon>
        <taxon>Dikarya</taxon>
        <taxon>Basidiomycota</taxon>
        <taxon>Agaricomycotina</taxon>
        <taxon>Agaricomycetes</taxon>
        <taxon>Auriculariales</taxon>
        <taxon>Exidiaceae</taxon>
        <taxon>Exidia</taxon>
    </lineage>
</organism>
<feature type="chain" id="PRO_5007860444" description="GH16 domain-containing protein" evidence="5">
    <location>
        <begin position="22"/>
        <end position="454"/>
    </location>
</feature>
<feature type="region of interest" description="Disordered" evidence="4">
    <location>
        <begin position="85"/>
        <end position="154"/>
    </location>
</feature>
<evidence type="ECO:0000256" key="3">
    <source>
        <dbReference type="ARBA" id="ARBA00023295"/>
    </source>
</evidence>
<feature type="compositionally biased region" description="Pro residues" evidence="4">
    <location>
        <begin position="119"/>
        <end position="138"/>
    </location>
</feature>
<dbReference type="GO" id="GO:0009251">
    <property type="term" value="P:glucan catabolic process"/>
    <property type="evidence" value="ECO:0007669"/>
    <property type="project" value="TreeGrafter"/>
</dbReference>
<protein>
    <recommendedName>
        <fullName evidence="6">GH16 domain-containing protein</fullName>
    </recommendedName>
</protein>
<dbReference type="PROSITE" id="PS51762">
    <property type="entry name" value="GH16_2"/>
    <property type="match status" value="1"/>
</dbReference>
<dbReference type="InterPro" id="IPR000757">
    <property type="entry name" value="Beta-glucanase-like"/>
</dbReference>
<dbReference type="Pfam" id="PF26113">
    <property type="entry name" value="GH16_XgeA"/>
    <property type="match status" value="1"/>
</dbReference>
<feature type="compositionally biased region" description="Gly residues" evidence="4">
    <location>
        <begin position="90"/>
        <end position="100"/>
    </location>
</feature>
<evidence type="ECO:0000256" key="5">
    <source>
        <dbReference type="SAM" id="SignalP"/>
    </source>
</evidence>
<dbReference type="CDD" id="cd02181">
    <property type="entry name" value="GH16_fungal_Lam16A_glucanase"/>
    <property type="match status" value="1"/>
</dbReference>
<dbReference type="InParanoid" id="A0A165K0G1"/>
<feature type="domain" description="GH16" evidence="6">
    <location>
        <begin position="156"/>
        <end position="418"/>
    </location>
</feature>
<dbReference type="PANTHER" id="PTHR10963">
    <property type="entry name" value="GLYCOSYL HYDROLASE-RELATED"/>
    <property type="match status" value="1"/>
</dbReference>